<protein>
    <submittedName>
        <fullName evidence="1">Uncharacterized protein</fullName>
    </submittedName>
</protein>
<comment type="caution">
    <text evidence="1">The sequence shown here is derived from an EMBL/GenBank/DDBJ whole genome shotgun (WGS) entry which is preliminary data.</text>
</comment>
<evidence type="ECO:0000313" key="2">
    <source>
        <dbReference type="Proteomes" id="UP000248301"/>
    </source>
</evidence>
<dbReference type="RefSeq" id="WP_110914417.1">
    <property type="nucleotide sequence ID" value="NZ_NKUF01000041.1"/>
</dbReference>
<dbReference type="OrthoDB" id="7282399at2"/>
<dbReference type="EMBL" id="NKUF01000041">
    <property type="protein sequence ID" value="PYD62291.1"/>
    <property type="molecule type" value="Genomic_DNA"/>
</dbReference>
<sequence>MSETLSRPNCVQTPAPTIVVVDQIDRVLEQAAASVPADLPALATPTQIGRRLAAVRHILDELEKTEGCMGATFNRYDKERDALIDLISTKQPNNLHDVAAILSAMIDPLGMLEGFNLSQEDIDKYTAQIQRGVCGTLKHLIALGINVDALAPVDPIYEIQRILGTEAEVPASPLRDLADTMERQFHEIRNIPDNEWPDDHGPQVLMEYWDNVDAAQCQVVQSAEDVVSLARITRTLEDSIADGDECPPLEKIHGMLVSAILDGYLPSPAGRDASIIAKATAATAFARHVDAAYAQAPNTKASNEAMDKLFGEWGDKIKDLMLCKPTTLQGFASMAQAIIEDDGGLRSGGEMEGDPDNLVTLARHLAAVAPQSGVSPDIALINDCNRFCVLEALYNSRVEAAHTIAEEEAADALNAVNEAEREALMKRIAAQEAHTPAGNVARAHAIKLFAEDLITPSERMNFAPNMLAALARDTLAMGARA</sequence>
<gene>
    <name evidence="1" type="ORF">CFR72_13380</name>
</gene>
<name>A0A318PP52_9PROT</name>
<dbReference type="AlphaFoldDB" id="A0A318PP52"/>
<organism evidence="1 2">
    <name type="scientific">Gluconacetobacter entanii</name>
    <dbReference type="NCBI Taxonomy" id="108528"/>
    <lineage>
        <taxon>Bacteria</taxon>
        <taxon>Pseudomonadati</taxon>
        <taxon>Pseudomonadota</taxon>
        <taxon>Alphaproteobacteria</taxon>
        <taxon>Acetobacterales</taxon>
        <taxon>Acetobacteraceae</taxon>
        <taxon>Gluconacetobacter</taxon>
    </lineage>
</organism>
<accession>A0A318PP52</accession>
<proteinExistence type="predicted"/>
<reference evidence="1 2" key="1">
    <citation type="submission" date="2017-07" db="EMBL/GenBank/DDBJ databases">
        <title>A draft genome sequence of Gluconacetobacter entanii LTH 4560.</title>
        <authorList>
            <person name="Skraban J."/>
            <person name="Cleenwerck I."/>
            <person name="Vandamme P."/>
            <person name="Trcek J."/>
        </authorList>
    </citation>
    <scope>NUCLEOTIDE SEQUENCE [LARGE SCALE GENOMIC DNA]</scope>
    <source>
        <strain evidence="1 2">LTH 4560</strain>
    </source>
</reference>
<evidence type="ECO:0000313" key="1">
    <source>
        <dbReference type="EMBL" id="PYD62291.1"/>
    </source>
</evidence>
<dbReference type="Proteomes" id="UP000248301">
    <property type="component" value="Unassembled WGS sequence"/>
</dbReference>